<comment type="caution">
    <text evidence="2">The sequence shown here is derived from an EMBL/GenBank/DDBJ whole genome shotgun (WGS) entry which is preliminary data.</text>
</comment>
<feature type="coiled-coil region" evidence="1">
    <location>
        <begin position="132"/>
        <end position="159"/>
    </location>
</feature>
<dbReference type="PATRIC" id="fig|1265738.3.peg.6534"/>
<dbReference type="AlphaFoldDB" id="M5RAL4"/>
<keyword evidence="3" id="KW-1185">Reference proteome</keyword>
<evidence type="ECO:0000256" key="1">
    <source>
        <dbReference type="SAM" id="Coils"/>
    </source>
</evidence>
<dbReference type="EMBL" id="ANOG01000946">
    <property type="protein sequence ID" value="EMI16538.1"/>
    <property type="molecule type" value="Genomic_DNA"/>
</dbReference>
<proteinExistence type="predicted"/>
<keyword evidence="1" id="KW-0175">Coiled coil</keyword>
<protein>
    <submittedName>
        <fullName evidence="2">Secreted protein</fullName>
    </submittedName>
</protein>
<dbReference type="OrthoDB" id="286590at2"/>
<name>M5RAL4_9BACT</name>
<organism evidence="2 3">
    <name type="scientific">Rhodopirellula maiorica SM1</name>
    <dbReference type="NCBI Taxonomy" id="1265738"/>
    <lineage>
        <taxon>Bacteria</taxon>
        <taxon>Pseudomonadati</taxon>
        <taxon>Planctomycetota</taxon>
        <taxon>Planctomycetia</taxon>
        <taxon>Pirellulales</taxon>
        <taxon>Pirellulaceae</taxon>
        <taxon>Novipirellula</taxon>
    </lineage>
</organism>
<accession>M5RAL4</accession>
<gene>
    <name evidence="2" type="ORF">RMSM_06549</name>
</gene>
<reference evidence="2 3" key="1">
    <citation type="journal article" date="2013" name="Mar. Genomics">
        <title>Expression of sulfatases in Rhodopirellula baltica and the diversity of sulfatases in the genus Rhodopirellula.</title>
        <authorList>
            <person name="Wegner C.E."/>
            <person name="Richter-Heitmann T."/>
            <person name="Klindworth A."/>
            <person name="Klockow C."/>
            <person name="Richter M."/>
            <person name="Achstetter T."/>
            <person name="Glockner F.O."/>
            <person name="Harder J."/>
        </authorList>
    </citation>
    <scope>NUCLEOTIDE SEQUENCE [LARGE SCALE GENOMIC DNA]</scope>
    <source>
        <strain evidence="2 3">SM1</strain>
    </source>
</reference>
<sequence>MNRFSHPYFIMGLIFSCIVAPLVWGQNDANPFRVNADDSVSAASSASGEDQTYSSEIPAAALLTIDGKRLAQQLRNLRRSEASMGAGHPSLGAVRAEIEAVKQRLATFADTSDANASQSQGDMAKSARAMTGDQLRELVVQMSVKIDQLERRIFVLERQLGTIEQ</sequence>
<dbReference type="PROSITE" id="PS51257">
    <property type="entry name" value="PROKAR_LIPOPROTEIN"/>
    <property type="match status" value="1"/>
</dbReference>
<evidence type="ECO:0000313" key="2">
    <source>
        <dbReference type="EMBL" id="EMI16538.1"/>
    </source>
</evidence>
<dbReference type="Proteomes" id="UP000011991">
    <property type="component" value="Unassembled WGS sequence"/>
</dbReference>
<evidence type="ECO:0000313" key="3">
    <source>
        <dbReference type="Proteomes" id="UP000011991"/>
    </source>
</evidence>
<dbReference type="RefSeq" id="WP_008706442.1">
    <property type="nucleotide sequence ID" value="NZ_ANOG01000946.1"/>
</dbReference>